<keyword evidence="1" id="KW-0812">Transmembrane</keyword>
<feature type="transmembrane region" description="Helical" evidence="1">
    <location>
        <begin position="158"/>
        <end position="175"/>
    </location>
</feature>
<name>A0A246JZU2_9SPHN</name>
<keyword evidence="3" id="KW-1185">Reference proteome</keyword>
<evidence type="ECO:0000313" key="3">
    <source>
        <dbReference type="Proteomes" id="UP000197361"/>
    </source>
</evidence>
<gene>
    <name evidence="2" type="ORF">CDQ92_00690</name>
</gene>
<accession>A0A246JZU2</accession>
<reference evidence="2 3" key="1">
    <citation type="journal article" date="2010" name="Int. J. Syst. Evol. Microbiol.">
        <title>Sphingopyxis bauzanensis sp. nov., a psychrophilic bacterium isolated from soil.</title>
        <authorList>
            <person name="Zhang D.C."/>
            <person name="Liu H.C."/>
            <person name="Xin Y.H."/>
            <person name="Zhou Y.G."/>
            <person name="Schinner F."/>
            <person name="Margesin R."/>
        </authorList>
    </citation>
    <scope>NUCLEOTIDE SEQUENCE [LARGE SCALE GENOMIC DNA]</scope>
    <source>
        <strain evidence="2 3">DSM 22271</strain>
    </source>
</reference>
<evidence type="ECO:0008006" key="4">
    <source>
        <dbReference type="Google" id="ProtNLM"/>
    </source>
</evidence>
<feature type="transmembrane region" description="Helical" evidence="1">
    <location>
        <begin position="229"/>
        <end position="262"/>
    </location>
</feature>
<keyword evidence="1" id="KW-1133">Transmembrane helix</keyword>
<feature type="transmembrane region" description="Helical" evidence="1">
    <location>
        <begin position="58"/>
        <end position="81"/>
    </location>
</feature>
<dbReference type="Proteomes" id="UP000197361">
    <property type="component" value="Unassembled WGS sequence"/>
</dbReference>
<evidence type="ECO:0000313" key="2">
    <source>
        <dbReference type="EMBL" id="OWQ98766.1"/>
    </source>
</evidence>
<keyword evidence="1" id="KW-0472">Membrane</keyword>
<protein>
    <recommendedName>
        <fullName evidence="4">Glycosyltransferase RgtA/B/C/D-like domain-containing protein</fullName>
    </recommendedName>
</protein>
<feature type="transmembrane region" description="Helical" evidence="1">
    <location>
        <begin position="187"/>
        <end position="209"/>
    </location>
</feature>
<dbReference type="AlphaFoldDB" id="A0A246JZU2"/>
<feature type="transmembrane region" description="Helical" evidence="1">
    <location>
        <begin position="269"/>
        <end position="287"/>
    </location>
</feature>
<feature type="transmembrane region" description="Helical" evidence="1">
    <location>
        <begin position="419"/>
        <end position="436"/>
    </location>
</feature>
<evidence type="ECO:0000256" key="1">
    <source>
        <dbReference type="SAM" id="Phobius"/>
    </source>
</evidence>
<comment type="caution">
    <text evidence="2">The sequence shown here is derived from an EMBL/GenBank/DDBJ whole genome shotgun (WGS) entry which is preliminary data.</text>
</comment>
<feature type="transmembrane region" description="Helical" evidence="1">
    <location>
        <begin position="335"/>
        <end position="353"/>
    </location>
</feature>
<feature type="transmembrane region" description="Helical" evidence="1">
    <location>
        <begin position="387"/>
        <end position="407"/>
    </location>
</feature>
<sequence length="550" mass="59927">MGLIVVGSAITGANHGSGLSQFFWQRQDWPMLLVLLAGLLQLRRTNTGTRVALFNAQIAPWMIWLAAFIIALLTWSGHYWLMAGYDLSRDEQMVLFDAAIIAQGDGFARLPHDWSAVGSALSRVFILPGIADNAWVSAYLPGNAALHAIGAALGDTRLAAPILAGLAIVALWDCARRLWPDDTAPQAIALLCLLLSAQFLVTATTSYAMTAHLSLNLVWLTLFLRGRWWCYALLLPIGFVATGLHQPIFHPLFVAPFLWLLVERRGWRLLAFLTIGYAAVGLFWLGWPAMVIAATGSASHQTAVEGASYLTRLIDTLGGWSPSGVWVMALNLLRFAAWQHLLLLPLVTVGVVTSWRSSGLVRALALAPLITIAVMLILLPYQGHGWGYRYLHGLIGNLCLLAGFGWLALRERGIDRWRVVALSSAASLIGLAWLGGNAHRMVVPYATIDRAIAASRADYVLIDDTTAPFAQDLVYNPPYLERRPIRLAASAVSQLRWPQSLCTGKRVAIVDQKALASINRLFKTAQPIGASPALQKARARLLASGCTVIQ</sequence>
<feature type="transmembrane region" description="Helical" evidence="1">
    <location>
        <begin position="360"/>
        <end position="381"/>
    </location>
</feature>
<dbReference type="EMBL" id="NISK01000001">
    <property type="protein sequence ID" value="OWQ98766.1"/>
    <property type="molecule type" value="Genomic_DNA"/>
</dbReference>
<proteinExistence type="predicted"/>
<organism evidence="2 3">
    <name type="scientific">Sphingopyxis bauzanensis</name>
    <dbReference type="NCBI Taxonomy" id="651663"/>
    <lineage>
        <taxon>Bacteria</taxon>
        <taxon>Pseudomonadati</taxon>
        <taxon>Pseudomonadota</taxon>
        <taxon>Alphaproteobacteria</taxon>
        <taxon>Sphingomonadales</taxon>
        <taxon>Sphingomonadaceae</taxon>
        <taxon>Sphingopyxis</taxon>
    </lineage>
</organism>